<reference evidence="2 3" key="1">
    <citation type="submission" date="2016-07" db="EMBL/GenBank/DDBJ databases">
        <title>Pervasive Adenine N6-methylation of Active Genes in Fungi.</title>
        <authorList>
            <consortium name="DOE Joint Genome Institute"/>
            <person name="Mondo S.J."/>
            <person name="Dannebaum R.O."/>
            <person name="Kuo R.C."/>
            <person name="Labutti K."/>
            <person name="Haridas S."/>
            <person name="Kuo A."/>
            <person name="Salamov A."/>
            <person name="Ahrendt S.R."/>
            <person name="Lipzen A."/>
            <person name="Sullivan W."/>
            <person name="Andreopoulos W.B."/>
            <person name="Clum A."/>
            <person name="Lindquist E."/>
            <person name="Daum C."/>
            <person name="Ramamoorthy G.K."/>
            <person name="Gryganskyi A."/>
            <person name="Culley D."/>
            <person name="Magnuson J.K."/>
            <person name="James T.Y."/>
            <person name="O'Malley M.A."/>
            <person name="Stajich J.E."/>
            <person name="Spatafora J.W."/>
            <person name="Visel A."/>
            <person name="Grigoriev I.V."/>
        </authorList>
    </citation>
    <scope>NUCLEOTIDE SEQUENCE [LARGE SCALE GENOMIC DNA]</scope>
    <source>
        <strain evidence="2 3">CBS 115471</strain>
    </source>
</reference>
<keyword evidence="3" id="KW-1185">Reference proteome</keyword>
<feature type="compositionally biased region" description="Polar residues" evidence="1">
    <location>
        <begin position="385"/>
        <end position="396"/>
    </location>
</feature>
<sequence length="435" mass="45030">MSSGDNQPLKKPTDGEEQLSKDMKSLSVDDEQPSQQTDSTSLLTTTTSPARIVDVSPPPPGQGLRSSQFASEDDQPRSPQDNTATSAPAAGLTSHRPGTLGSGGLMGSRFAGGPTTPALGASRFAAPNRSSPQGFPLGPGRGRGAFGATTTGPFNLSHGRGGLTRGNMFTPSPGNTAQSPTQGRGGLMGTSSHAPVAPNPHQTLSSTPSERRGSLVGHGVHAPPPVSSPPSPNRPLAPPHDRMNIWYSAAFGQRSNVEASRGTPSREPSTTPQFPERQSEPLFGESARAPAAGFGAPHVQPTSATADPAVRPQQPQQPEHRRQPSGGFSIPSAEQVQRWLADPVGAIQEAKARGDTATVEAIGAAMADRALWEARQLEAAMEGVTDNSDLYSSGKSDNVKGDLPEKKLGNDKKAQDPRSGGGSGSGSKYDLGLMD</sequence>
<proteinExistence type="predicted"/>
<protein>
    <submittedName>
        <fullName evidence="2">Uncharacterized protein</fullName>
    </submittedName>
</protein>
<evidence type="ECO:0000256" key="1">
    <source>
        <dbReference type="SAM" id="MobiDB-lite"/>
    </source>
</evidence>
<feature type="compositionally biased region" description="Polar residues" evidence="1">
    <location>
        <begin position="77"/>
        <end position="86"/>
    </location>
</feature>
<feature type="compositionally biased region" description="Polar residues" evidence="1">
    <location>
        <begin position="167"/>
        <end position="182"/>
    </location>
</feature>
<feature type="compositionally biased region" description="Basic and acidic residues" evidence="1">
    <location>
        <begin position="397"/>
        <end position="416"/>
    </location>
</feature>
<feature type="compositionally biased region" description="Low complexity" evidence="1">
    <location>
        <begin position="34"/>
        <end position="48"/>
    </location>
</feature>
<organism evidence="2 3">
    <name type="scientific">Clohesyomyces aquaticus</name>
    <dbReference type="NCBI Taxonomy" id="1231657"/>
    <lineage>
        <taxon>Eukaryota</taxon>
        <taxon>Fungi</taxon>
        <taxon>Dikarya</taxon>
        <taxon>Ascomycota</taxon>
        <taxon>Pezizomycotina</taxon>
        <taxon>Dothideomycetes</taxon>
        <taxon>Pleosporomycetidae</taxon>
        <taxon>Pleosporales</taxon>
        <taxon>Lindgomycetaceae</taxon>
        <taxon>Clohesyomyces</taxon>
    </lineage>
</organism>
<dbReference type="AlphaFoldDB" id="A0A1Y1Z8N7"/>
<feature type="compositionally biased region" description="Pro residues" evidence="1">
    <location>
        <begin position="222"/>
        <end position="238"/>
    </location>
</feature>
<dbReference type="Proteomes" id="UP000193144">
    <property type="component" value="Unassembled WGS sequence"/>
</dbReference>
<evidence type="ECO:0000313" key="3">
    <source>
        <dbReference type="Proteomes" id="UP000193144"/>
    </source>
</evidence>
<dbReference type="EMBL" id="MCFA01000115">
    <property type="protein sequence ID" value="ORY06640.1"/>
    <property type="molecule type" value="Genomic_DNA"/>
</dbReference>
<feature type="region of interest" description="Disordered" evidence="1">
    <location>
        <begin position="1"/>
        <end position="335"/>
    </location>
</feature>
<name>A0A1Y1Z8N7_9PLEO</name>
<feature type="region of interest" description="Disordered" evidence="1">
    <location>
        <begin position="382"/>
        <end position="435"/>
    </location>
</feature>
<evidence type="ECO:0000313" key="2">
    <source>
        <dbReference type="EMBL" id="ORY06640.1"/>
    </source>
</evidence>
<feature type="compositionally biased region" description="Basic and acidic residues" evidence="1">
    <location>
        <begin position="11"/>
        <end position="24"/>
    </location>
</feature>
<accession>A0A1Y1Z8N7</accession>
<gene>
    <name evidence="2" type="ORF">BCR34DRAFT_31838</name>
</gene>
<comment type="caution">
    <text evidence="2">The sequence shown here is derived from an EMBL/GenBank/DDBJ whole genome shotgun (WGS) entry which is preliminary data.</text>
</comment>
<feature type="compositionally biased region" description="Polar residues" evidence="1">
    <location>
        <begin position="253"/>
        <end position="273"/>
    </location>
</feature>